<evidence type="ECO:0000313" key="1">
    <source>
        <dbReference type="EMBL" id="MCD7451382.1"/>
    </source>
</evidence>
<name>A0ABS8RXB7_DATST</name>
<feature type="non-terminal residue" evidence="1">
    <location>
        <position position="60"/>
    </location>
</feature>
<dbReference type="EMBL" id="JACEIK010000166">
    <property type="protein sequence ID" value="MCD7451382.1"/>
    <property type="molecule type" value="Genomic_DNA"/>
</dbReference>
<accession>A0ABS8RXB7</accession>
<organism evidence="1 2">
    <name type="scientific">Datura stramonium</name>
    <name type="common">Jimsonweed</name>
    <name type="synonym">Common thornapple</name>
    <dbReference type="NCBI Taxonomy" id="4076"/>
    <lineage>
        <taxon>Eukaryota</taxon>
        <taxon>Viridiplantae</taxon>
        <taxon>Streptophyta</taxon>
        <taxon>Embryophyta</taxon>
        <taxon>Tracheophyta</taxon>
        <taxon>Spermatophyta</taxon>
        <taxon>Magnoliopsida</taxon>
        <taxon>eudicotyledons</taxon>
        <taxon>Gunneridae</taxon>
        <taxon>Pentapetalae</taxon>
        <taxon>asterids</taxon>
        <taxon>lamiids</taxon>
        <taxon>Solanales</taxon>
        <taxon>Solanaceae</taxon>
        <taxon>Solanoideae</taxon>
        <taxon>Datureae</taxon>
        <taxon>Datura</taxon>
    </lineage>
</organism>
<sequence>ATAPILRYIGGSRIETGDSSICLLWNSCYPSSLLIIGGSLVVRGYPPAICRCFAGAASSL</sequence>
<feature type="non-terminal residue" evidence="1">
    <location>
        <position position="1"/>
    </location>
</feature>
<proteinExistence type="predicted"/>
<reference evidence="1 2" key="1">
    <citation type="journal article" date="2021" name="BMC Genomics">
        <title>Datura genome reveals duplications of psychoactive alkaloid biosynthetic genes and high mutation rate following tissue culture.</title>
        <authorList>
            <person name="Rajewski A."/>
            <person name="Carter-House D."/>
            <person name="Stajich J."/>
            <person name="Litt A."/>
        </authorList>
    </citation>
    <scope>NUCLEOTIDE SEQUENCE [LARGE SCALE GENOMIC DNA]</scope>
    <source>
        <strain evidence="1">AR-01</strain>
    </source>
</reference>
<evidence type="ECO:0000313" key="2">
    <source>
        <dbReference type="Proteomes" id="UP000823775"/>
    </source>
</evidence>
<keyword evidence="2" id="KW-1185">Reference proteome</keyword>
<protein>
    <submittedName>
        <fullName evidence="1">Uncharacterized protein</fullName>
    </submittedName>
</protein>
<comment type="caution">
    <text evidence="1">The sequence shown here is derived from an EMBL/GenBank/DDBJ whole genome shotgun (WGS) entry which is preliminary data.</text>
</comment>
<gene>
    <name evidence="1" type="ORF">HAX54_011562</name>
</gene>
<dbReference type="Proteomes" id="UP000823775">
    <property type="component" value="Unassembled WGS sequence"/>
</dbReference>